<dbReference type="AlphaFoldDB" id="A0A381UNW1"/>
<proteinExistence type="predicted"/>
<feature type="non-terminal residue" evidence="1">
    <location>
        <position position="1"/>
    </location>
</feature>
<dbReference type="EMBL" id="UINC01006795">
    <property type="protein sequence ID" value="SVA29674.1"/>
    <property type="molecule type" value="Genomic_DNA"/>
</dbReference>
<name>A0A381UNW1_9ZZZZ</name>
<sequence>HNLDPASVENYLGDQIPSESLRNILDLLKACDAGKYAPGGMEREATILKDMATVMKQIDRNLA</sequence>
<organism evidence="1">
    <name type="scientific">marine metagenome</name>
    <dbReference type="NCBI Taxonomy" id="408172"/>
    <lineage>
        <taxon>unclassified sequences</taxon>
        <taxon>metagenomes</taxon>
        <taxon>ecological metagenomes</taxon>
    </lineage>
</organism>
<protein>
    <submittedName>
        <fullName evidence="1">Uncharacterized protein</fullName>
    </submittedName>
</protein>
<accession>A0A381UNW1</accession>
<gene>
    <name evidence="1" type="ORF">METZ01_LOCUS82528</name>
</gene>
<reference evidence="1" key="1">
    <citation type="submission" date="2018-05" db="EMBL/GenBank/DDBJ databases">
        <authorList>
            <person name="Lanie J.A."/>
            <person name="Ng W.-L."/>
            <person name="Kazmierczak K.M."/>
            <person name="Andrzejewski T.M."/>
            <person name="Davidsen T.M."/>
            <person name="Wayne K.J."/>
            <person name="Tettelin H."/>
            <person name="Glass J.I."/>
            <person name="Rusch D."/>
            <person name="Podicherti R."/>
            <person name="Tsui H.-C.T."/>
            <person name="Winkler M.E."/>
        </authorList>
    </citation>
    <scope>NUCLEOTIDE SEQUENCE</scope>
</reference>
<evidence type="ECO:0000313" key="1">
    <source>
        <dbReference type="EMBL" id="SVA29674.1"/>
    </source>
</evidence>